<sequence>MEGLPPDPGKESRKAKEVKLPWKAFLRIQTCKFHFQGLFILSLSFSYALRYIRLYFSSSVLFRHYKGFLEFQGRLFFSSLLPFSIPVICNNKNMHS</sequence>
<evidence type="ECO:0000313" key="1">
    <source>
        <dbReference type="EMBL" id="AAM07478.1"/>
    </source>
</evidence>
<dbReference type="InParanoid" id="Q8TIL7"/>
<dbReference type="EMBL" id="AE010299">
    <property type="protein sequence ID" value="AAM07478.1"/>
    <property type="molecule type" value="Genomic_DNA"/>
</dbReference>
<organism evidence="1 2">
    <name type="scientific">Methanosarcina acetivorans (strain ATCC 35395 / DSM 2834 / JCM 12185 / C2A)</name>
    <dbReference type="NCBI Taxonomy" id="188937"/>
    <lineage>
        <taxon>Archaea</taxon>
        <taxon>Methanobacteriati</taxon>
        <taxon>Methanobacteriota</taxon>
        <taxon>Stenosarchaea group</taxon>
        <taxon>Methanomicrobia</taxon>
        <taxon>Methanosarcinales</taxon>
        <taxon>Methanosarcinaceae</taxon>
        <taxon>Methanosarcina</taxon>
    </lineage>
</organism>
<dbReference type="KEGG" id="mac:MA_4130"/>
<gene>
    <name evidence="1" type="ordered locus">MA_4130</name>
</gene>
<dbReference type="AlphaFoldDB" id="Q8TIL7"/>
<name>Q8TIL7_METAC</name>
<proteinExistence type="predicted"/>
<protein>
    <submittedName>
        <fullName evidence="1">Uncharacterized protein</fullName>
    </submittedName>
</protein>
<dbReference type="Proteomes" id="UP000002487">
    <property type="component" value="Chromosome"/>
</dbReference>
<evidence type="ECO:0000313" key="2">
    <source>
        <dbReference type="Proteomes" id="UP000002487"/>
    </source>
</evidence>
<accession>Q8TIL7</accession>
<reference evidence="1 2" key="1">
    <citation type="journal article" date="2002" name="Genome Res.">
        <title>The genome of Methanosarcina acetivorans reveals extensive metabolic and physiological diversity.</title>
        <authorList>
            <person name="Galagan J.E."/>
            <person name="Nusbaum C."/>
            <person name="Roy A."/>
            <person name="Endrizzi M.G."/>
            <person name="Macdonald P."/>
            <person name="FitzHugh W."/>
            <person name="Calvo S."/>
            <person name="Engels R."/>
            <person name="Smirnov S."/>
            <person name="Atnoor D."/>
            <person name="Brown A."/>
            <person name="Allen N."/>
            <person name="Naylor J."/>
            <person name="Stange-Thomann N."/>
            <person name="DeArellano K."/>
            <person name="Johnson R."/>
            <person name="Linton L."/>
            <person name="McEwan P."/>
            <person name="McKernan K."/>
            <person name="Talamas J."/>
            <person name="Tirrell A."/>
            <person name="Ye W."/>
            <person name="Zimmer A."/>
            <person name="Barber R.D."/>
            <person name="Cann I."/>
            <person name="Graham D.E."/>
            <person name="Grahame D.A."/>
            <person name="Guss A."/>
            <person name="Hedderich R."/>
            <person name="Ingram-Smith C."/>
            <person name="Kuettner C.H."/>
            <person name="Krzycki J.A."/>
            <person name="Leigh J.A."/>
            <person name="Li W."/>
            <person name="Liu J."/>
            <person name="Mukhopadhyay B."/>
            <person name="Reeve J.N."/>
            <person name="Smith K."/>
            <person name="Springer T.A."/>
            <person name="Umayam L.A."/>
            <person name="White O."/>
            <person name="White R.H."/>
            <person name="de Macario E.C."/>
            <person name="Ferry J.G."/>
            <person name="Jarrell K.F."/>
            <person name="Jing H."/>
            <person name="Macario A.J.L."/>
            <person name="Paulsen I."/>
            <person name="Pritchett M."/>
            <person name="Sowers K.R."/>
            <person name="Swanson R.V."/>
            <person name="Zinder S.H."/>
            <person name="Lander E."/>
            <person name="Metcalf W.W."/>
            <person name="Birren B."/>
        </authorList>
    </citation>
    <scope>NUCLEOTIDE SEQUENCE [LARGE SCALE GENOMIC DNA]</scope>
    <source>
        <strain evidence="2">ATCC 35395 / DSM 2834 / JCM 12185 / C2A</strain>
    </source>
</reference>
<dbReference type="HOGENOM" id="CLU_2353194_0_0_2"/>
<keyword evidence="2" id="KW-1185">Reference proteome</keyword>
<dbReference type="EnsemblBacteria" id="AAM07478">
    <property type="protein sequence ID" value="AAM07478"/>
    <property type="gene ID" value="MA_4130"/>
</dbReference>